<reference evidence="5" key="1">
    <citation type="submission" date="2022-12" db="EMBL/GenBank/DDBJ databases">
        <title>Reference genome sequencing for broad-spectrum identification of bacterial and archaeal isolates by mass spectrometry.</title>
        <authorList>
            <person name="Sekiguchi Y."/>
            <person name="Tourlousse D.M."/>
        </authorList>
    </citation>
    <scope>NUCLEOTIDE SEQUENCE</scope>
    <source>
        <strain evidence="5">5-2</strain>
    </source>
</reference>
<feature type="domain" description="Bacterial sugar transferase" evidence="4">
    <location>
        <begin position="40"/>
        <end position="211"/>
    </location>
</feature>
<comment type="caution">
    <text evidence="5">The sequence shown here is derived from an EMBL/GenBank/DDBJ whole genome shotgun (WGS) entry which is preliminary data.</text>
</comment>
<keyword evidence="6" id="KW-1185">Reference proteome</keyword>
<dbReference type="GeneID" id="78122757"/>
<evidence type="ECO:0000256" key="2">
    <source>
        <dbReference type="SAM" id="MobiDB-lite"/>
    </source>
</evidence>
<proteinExistence type="inferred from homology"/>
<keyword evidence="3" id="KW-1133">Transmembrane helix</keyword>
<feature type="transmembrane region" description="Helical" evidence="3">
    <location>
        <begin position="44"/>
        <end position="67"/>
    </location>
</feature>
<feature type="region of interest" description="Disordered" evidence="2">
    <location>
        <begin position="221"/>
        <end position="244"/>
    </location>
</feature>
<dbReference type="InterPro" id="IPR003362">
    <property type="entry name" value="Bact_transf"/>
</dbReference>
<comment type="similarity">
    <text evidence="1">Belongs to the bacterial sugar transferase family.</text>
</comment>
<dbReference type="EMBL" id="BSDQ01000001">
    <property type="protein sequence ID" value="GLI29333.1"/>
    <property type="molecule type" value="Genomic_DNA"/>
</dbReference>
<dbReference type="Proteomes" id="UP001144451">
    <property type="component" value="Unassembled WGS sequence"/>
</dbReference>
<evidence type="ECO:0000256" key="1">
    <source>
        <dbReference type="ARBA" id="ARBA00006464"/>
    </source>
</evidence>
<keyword evidence="3" id="KW-0472">Membrane</keyword>
<organism evidence="5 6">
    <name type="scientific">Brachybacterium conglomeratum</name>
    <dbReference type="NCBI Taxonomy" id="47846"/>
    <lineage>
        <taxon>Bacteria</taxon>
        <taxon>Bacillati</taxon>
        <taxon>Actinomycetota</taxon>
        <taxon>Actinomycetes</taxon>
        <taxon>Micrococcales</taxon>
        <taxon>Dermabacteraceae</taxon>
        <taxon>Brachybacterium</taxon>
    </lineage>
</organism>
<dbReference type="PANTHER" id="PTHR30576:SF0">
    <property type="entry name" value="UNDECAPRENYL-PHOSPHATE N-ACETYLGALACTOSAMINYL 1-PHOSPHATE TRANSFERASE-RELATED"/>
    <property type="match status" value="1"/>
</dbReference>
<evidence type="ECO:0000259" key="4">
    <source>
        <dbReference type="Pfam" id="PF02397"/>
    </source>
</evidence>
<gene>
    <name evidence="5" type="ORF">BCONGLO52_01740</name>
</gene>
<dbReference type="RefSeq" id="WP_206516165.1">
    <property type="nucleotide sequence ID" value="NZ_BSDQ01000001.1"/>
</dbReference>
<accession>A0ABQ5RBR7</accession>
<name>A0ABQ5RBR7_9MICO</name>
<evidence type="ECO:0000313" key="6">
    <source>
        <dbReference type="Proteomes" id="UP001144451"/>
    </source>
</evidence>
<sequence length="381" mass="41234">MTQSGAPGRGRRARAIVGPIQHLTPIRLSPAQQTYLRRRRRADAVLAGLGLAVSALPMLVISAGVMATMGRPVLFTQERVTQDGRIFRLRKFRSMRAVAPDGSDDDAARLVPFGRLLRETSLDELPSLFNVLRGDMSLVGPRPLTTDYIGRFSAEQFARHTVPAGLTGYSQVHGRNSLAWDDRLTMDQEYVRRIGSDLDLRILIDTVIAVLRRDGVTDEGGVSMADFPGPQSTTDLELHGPEDDGTWVCRDREERIVLEGTAALLEPGLVELTIRLGPGAEGAADTLLDEALLLLASRLRVVHEAEWACLAPGEEPAPELAASLARNGYAAPGAAVRHPTADLPPTTVPDGTPALIAFLGLPEEGFARPLQPVRDSEERTS</sequence>
<evidence type="ECO:0000313" key="5">
    <source>
        <dbReference type="EMBL" id="GLI29333.1"/>
    </source>
</evidence>
<protein>
    <recommendedName>
        <fullName evidence="4">Bacterial sugar transferase domain-containing protein</fullName>
    </recommendedName>
</protein>
<keyword evidence="3" id="KW-0812">Transmembrane</keyword>
<evidence type="ECO:0000256" key="3">
    <source>
        <dbReference type="SAM" id="Phobius"/>
    </source>
</evidence>
<dbReference type="Pfam" id="PF02397">
    <property type="entry name" value="Bac_transf"/>
    <property type="match status" value="1"/>
</dbReference>
<dbReference type="PANTHER" id="PTHR30576">
    <property type="entry name" value="COLANIC BIOSYNTHESIS UDP-GLUCOSE LIPID CARRIER TRANSFERASE"/>
    <property type="match status" value="1"/>
</dbReference>